<accession>A0A564YA45</accession>
<dbReference type="Proteomes" id="UP000321570">
    <property type="component" value="Unassembled WGS sequence"/>
</dbReference>
<dbReference type="Pfam" id="PF16794">
    <property type="entry name" value="fn3_4"/>
    <property type="match status" value="1"/>
</dbReference>
<evidence type="ECO:0000259" key="2">
    <source>
        <dbReference type="Pfam" id="PF16794"/>
    </source>
</evidence>
<evidence type="ECO:0000256" key="1">
    <source>
        <dbReference type="SAM" id="Coils"/>
    </source>
</evidence>
<sequence length="285" mass="31475">MIMVSDSLDSNSVLEWVTENGIKEEIELIKNNIKSSIKDHFKKNIEPCVNDLLDVISISSQQCKQLLNEVSELEQRLSECVNIMEEAKKRVPEQVVQVDENNILEASKQQKLPPHLVNRLMSRSSLAKTASSPLNHSKSSAARNSFDPFTVEPPPLPPYIEPNAAIQIDGSILILHVQPAIRLLASAVDGGISIRGELDPCFSATTFQPASTYELFSFTPTGNDSMRIHLGIAWTRIAVITASQLPFNFVAVNLPPNNVHFFVIRGIDVLGRIGPWSNIVKAVTT</sequence>
<organism evidence="3 4">
    <name type="scientific">Hymenolepis diminuta</name>
    <name type="common">Rat tapeworm</name>
    <dbReference type="NCBI Taxonomy" id="6216"/>
    <lineage>
        <taxon>Eukaryota</taxon>
        <taxon>Metazoa</taxon>
        <taxon>Spiralia</taxon>
        <taxon>Lophotrochozoa</taxon>
        <taxon>Platyhelminthes</taxon>
        <taxon>Cestoda</taxon>
        <taxon>Eucestoda</taxon>
        <taxon>Cyclophyllidea</taxon>
        <taxon>Hymenolepididae</taxon>
        <taxon>Hymenolepis</taxon>
    </lineage>
</organism>
<dbReference type="AlphaFoldDB" id="A0A564YA45"/>
<feature type="coiled-coil region" evidence="1">
    <location>
        <begin position="56"/>
        <end position="90"/>
    </location>
</feature>
<name>A0A564YA45_HYMDI</name>
<protein>
    <recommendedName>
        <fullName evidence="2">Activating transcription factor 7-interacting protein Fn3 domain-containing protein</fullName>
    </recommendedName>
</protein>
<feature type="domain" description="Activating transcription factor 7-interacting protein Fn3" evidence="2">
    <location>
        <begin position="179"/>
        <end position="280"/>
    </location>
</feature>
<keyword evidence="4" id="KW-1185">Reference proteome</keyword>
<evidence type="ECO:0000313" key="4">
    <source>
        <dbReference type="Proteomes" id="UP000321570"/>
    </source>
</evidence>
<evidence type="ECO:0000313" key="3">
    <source>
        <dbReference type="EMBL" id="VUZ44167.1"/>
    </source>
</evidence>
<proteinExistence type="predicted"/>
<dbReference type="InterPro" id="IPR056565">
    <property type="entry name" value="Fn3_ATF7IP"/>
</dbReference>
<reference evidence="3 4" key="1">
    <citation type="submission" date="2019-07" db="EMBL/GenBank/DDBJ databases">
        <authorList>
            <person name="Jastrzebski P J."/>
            <person name="Paukszto L."/>
            <person name="Jastrzebski P J."/>
        </authorList>
    </citation>
    <scope>NUCLEOTIDE SEQUENCE [LARGE SCALE GENOMIC DNA]</scope>
    <source>
        <strain evidence="3 4">WMS-il1</strain>
    </source>
</reference>
<keyword evidence="1" id="KW-0175">Coiled coil</keyword>
<dbReference type="EMBL" id="CABIJS010000123">
    <property type="protein sequence ID" value="VUZ44167.1"/>
    <property type="molecule type" value="Genomic_DNA"/>
</dbReference>
<gene>
    <name evidence="3" type="ORF">WMSIL1_LOCUS4606</name>
</gene>